<sequence>MTPQDEAVVGRTGTVLIGTRGPAGPGEILVRVRGGSETFLAWSEKPVSAGTTVLVIESRGCREVGVIEWVDPLDALGEDPAGAD</sequence>
<accession>S5VR43</accession>
<dbReference type="KEGG" id="sci:B446_31465"/>
<dbReference type="RefSeq" id="WP_020943507.1">
    <property type="nucleotide sequence ID" value="NC_021985.1"/>
</dbReference>
<dbReference type="Gene3D" id="2.40.50.140">
    <property type="entry name" value="Nucleic acid-binding proteins"/>
    <property type="match status" value="1"/>
</dbReference>
<evidence type="ECO:0000313" key="1">
    <source>
        <dbReference type="EMBL" id="AGS73097.1"/>
    </source>
</evidence>
<protein>
    <submittedName>
        <fullName evidence="1">Uncharacterized protein</fullName>
    </submittedName>
</protein>
<dbReference type="EMBL" id="CP006259">
    <property type="protein sequence ID" value="AGS73097.1"/>
    <property type="molecule type" value="Genomic_DNA"/>
</dbReference>
<dbReference type="Proteomes" id="UP000015423">
    <property type="component" value="Chromosome"/>
</dbReference>
<dbReference type="HOGENOM" id="CLU_198288_0_0_11"/>
<organism evidence="1 2">
    <name type="scientific">Streptomyces collinus (strain DSM 40733 / Tue 365)</name>
    <dbReference type="NCBI Taxonomy" id="1214242"/>
    <lineage>
        <taxon>Bacteria</taxon>
        <taxon>Bacillati</taxon>
        <taxon>Actinomycetota</taxon>
        <taxon>Actinomycetes</taxon>
        <taxon>Kitasatosporales</taxon>
        <taxon>Streptomycetaceae</taxon>
        <taxon>Streptomyces</taxon>
    </lineage>
</organism>
<name>S5VR43_STRC3</name>
<dbReference type="PATRIC" id="fig|1214242.5.peg.6446"/>
<evidence type="ECO:0000313" key="2">
    <source>
        <dbReference type="Proteomes" id="UP000015423"/>
    </source>
</evidence>
<keyword evidence="2" id="KW-1185">Reference proteome</keyword>
<reference evidence="1 2" key="2">
    <citation type="journal article" date="2013" name="J. Biotechnol.">
        <title>Complete genome sequence of the kirromycin producer Streptomyces collinus Tu 365 consisting of a linear chromosome and two linear plasmids.</title>
        <authorList>
            <person name="Ruckert C."/>
            <person name="Szczepanowski R."/>
            <person name="Albersmeier A."/>
            <person name="Goesmann A."/>
            <person name="Iftime D."/>
            <person name="Musiol E.M."/>
            <person name="Blin K."/>
            <person name="Wohlleben W."/>
            <person name="Puhler A."/>
            <person name="Kalinowski J."/>
            <person name="Weber T."/>
        </authorList>
    </citation>
    <scope>NUCLEOTIDE SEQUENCE [LARGE SCALE GENOMIC DNA]</scope>
    <source>
        <strain evidence="2">DSM 40733 / Tue 365</strain>
    </source>
</reference>
<dbReference type="eggNOG" id="ENOG503323U">
    <property type="taxonomic scope" value="Bacteria"/>
</dbReference>
<dbReference type="InterPro" id="IPR012340">
    <property type="entry name" value="NA-bd_OB-fold"/>
</dbReference>
<dbReference type="AlphaFoldDB" id="S5VR43"/>
<dbReference type="STRING" id="1214242.B446_31465"/>
<proteinExistence type="predicted"/>
<reference evidence="2" key="1">
    <citation type="submission" date="2012-10" db="EMBL/GenBank/DDBJ databases">
        <title>The complete genome sequence of Streptomyces collinus Tu 365.</title>
        <authorList>
            <person name="Ruckert C."/>
            <person name="Szczepanowski R."/>
            <person name="Goesmann A."/>
            <person name="Pross E.K."/>
            <person name="Musiol E.M."/>
            <person name="Blin K."/>
            <person name="Wohlleben W."/>
            <person name="Puhler A."/>
            <person name="Weber T."/>
            <person name="Kalinowski J."/>
        </authorList>
    </citation>
    <scope>NUCLEOTIDE SEQUENCE [LARGE SCALE GENOMIC DNA]</scope>
    <source>
        <strain evidence="2">DSM 40733 / Tue 365</strain>
    </source>
</reference>
<gene>
    <name evidence="1" type="ORF">B446_31465</name>
</gene>